<name>A0A7W9PJX4_9NOCA</name>
<proteinExistence type="predicted"/>
<evidence type="ECO:0000313" key="3">
    <source>
        <dbReference type="EMBL" id="MBB5916853.1"/>
    </source>
</evidence>
<sequence length="252" mass="26216">MSDNTIPDQAPATDTPIPSRDGLPLSRGSEAAERLLRLLYRDMTVPAALRDGPITHTYRDAATDTGHAQHLREIQNLAALRAGAVDGIVLDDAADTRRGILTTALDDACRDATAAGIAAADIALAEEVGAAGLPWTEHPAHRLLGRIEQLTHQLHEAREQIAALDSVLYTSHQREVAATTTIHRLRGQLAHHVTTPAAGLGLDPAGAGITAAVDTAWPDPSGPAGSWPGGADAEGAPAAAASPVAVDREVER</sequence>
<evidence type="ECO:0000256" key="1">
    <source>
        <dbReference type="SAM" id="Coils"/>
    </source>
</evidence>
<protein>
    <submittedName>
        <fullName evidence="3">Uncharacterized protein</fullName>
    </submittedName>
</protein>
<dbReference type="EMBL" id="JACHIT010000002">
    <property type="protein sequence ID" value="MBB5916853.1"/>
    <property type="molecule type" value="Genomic_DNA"/>
</dbReference>
<feature type="coiled-coil region" evidence="1">
    <location>
        <begin position="140"/>
        <end position="167"/>
    </location>
</feature>
<dbReference type="AlphaFoldDB" id="A0A7W9PJX4"/>
<keyword evidence="4" id="KW-1185">Reference proteome</keyword>
<dbReference type="Proteomes" id="UP000540412">
    <property type="component" value="Unassembled WGS sequence"/>
</dbReference>
<dbReference type="RefSeq" id="WP_157185681.1">
    <property type="nucleotide sequence ID" value="NZ_JACHIT010000002.1"/>
</dbReference>
<organism evidence="3 4">
    <name type="scientific">Nocardia transvalensis</name>
    <dbReference type="NCBI Taxonomy" id="37333"/>
    <lineage>
        <taxon>Bacteria</taxon>
        <taxon>Bacillati</taxon>
        <taxon>Actinomycetota</taxon>
        <taxon>Actinomycetes</taxon>
        <taxon>Mycobacteriales</taxon>
        <taxon>Nocardiaceae</taxon>
        <taxon>Nocardia</taxon>
    </lineage>
</organism>
<reference evidence="3 4" key="1">
    <citation type="submission" date="2020-08" db="EMBL/GenBank/DDBJ databases">
        <title>Sequencing the genomes of 1000 actinobacteria strains.</title>
        <authorList>
            <person name="Klenk H.-P."/>
        </authorList>
    </citation>
    <scope>NUCLEOTIDE SEQUENCE [LARGE SCALE GENOMIC DNA]</scope>
    <source>
        <strain evidence="3 4">DSM 43582</strain>
    </source>
</reference>
<gene>
    <name evidence="3" type="ORF">BJY24_005765</name>
</gene>
<evidence type="ECO:0000313" key="4">
    <source>
        <dbReference type="Proteomes" id="UP000540412"/>
    </source>
</evidence>
<evidence type="ECO:0000256" key="2">
    <source>
        <dbReference type="SAM" id="MobiDB-lite"/>
    </source>
</evidence>
<keyword evidence="1" id="KW-0175">Coiled coil</keyword>
<comment type="caution">
    <text evidence="3">The sequence shown here is derived from an EMBL/GenBank/DDBJ whole genome shotgun (WGS) entry which is preliminary data.</text>
</comment>
<feature type="region of interest" description="Disordered" evidence="2">
    <location>
        <begin position="1"/>
        <end position="26"/>
    </location>
</feature>
<accession>A0A7W9PJX4</accession>
<feature type="region of interest" description="Disordered" evidence="2">
    <location>
        <begin position="216"/>
        <end position="252"/>
    </location>
</feature>
<feature type="compositionally biased region" description="Low complexity" evidence="2">
    <location>
        <begin position="217"/>
        <end position="245"/>
    </location>
</feature>